<accession>A0A168CP76</accession>
<dbReference type="AlphaFoldDB" id="A0A168CP76"/>
<reference evidence="1 2" key="1">
    <citation type="submission" date="2016-03" db="EMBL/GenBank/DDBJ databases">
        <title>Draft genome sequence of Paenibacillus glacialis DSM 22343.</title>
        <authorList>
            <person name="Shin S.-K."/>
            <person name="Yi H."/>
        </authorList>
    </citation>
    <scope>NUCLEOTIDE SEQUENCE [LARGE SCALE GENOMIC DNA]</scope>
    <source>
        <strain evidence="1 2">DSM 22343</strain>
    </source>
</reference>
<evidence type="ECO:0000313" key="2">
    <source>
        <dbReference type="Proteomes" id="UP000076967"/>
    </source>
</evidence>
<dbReference type="EMBL" id="LVJH01000072">
    <property type="protein sequence ID" value="OAB33495.1"/>
    <property type="molecule type" value="Genomic_DNA"/>
</dbReference>
<dbReference type="OrthoDB" id="2735059at2"/>
<proteinExistence type="predicted"/>
<name>A0A168CP76_9BACL</name>
<protein>
    <submittedName>
        <fullName evidence="1">Uncharacterized protein</fullName>
    </submittedName>
</protein>
<comment type="caution">
    <text evidence="1">The sequence shown here is derived from an EMBL/GenBank/DDBJ whole genome shotgun (WGS) entry which is preliminary data.</text>
</comment>
<organism evidence="1 2">
    <name type="scientific">Paenibacillus glacialis</name>
    <dbReference type="NCBI Taxonomy" id="494026"/>
    <lineage>
        <taxon>Bacteria</taxon>
        <taxon>Bacillati</taxon>
        <taxon>Bacillota</taxon>
        <taxon>Bacilli</taxon>
        <taxon>Bacillales</taxon>
        <taxon>Paenibacillaceae</taxon>
        <taxon>Paenibacillus</taxon>
    </lineage>
</organism>
<sequence length="127" mass="15013">MEFIKNYHLISGKLPSFGEKDLKLVVSVSYYIGYNEHYDEVSFLEVGYILESNIESNRYKLLLKFNEVNSLSLSGFGGAFNQMMGFKIKDMRDHSWENDQRYYVHDYENDIMKFYCKSVEVLSIDEL</sequence>
<gene>
    <name evidence="1" type="ORF">PGLA_25340</name>
</gene>
<dbReference type="RefSeq" id="WP_068537990.1">
    <property type="nucleotide sequence ID" value="NZ_LVJH01000072.1"/>
</dbReference>
<keyword evidence="2" id="KW-1185">Reference proteome</keyword>
<dbReference type="Proteomes" id="UP000076967">
    <property type="component" value="Unassembled WGS sequence"/>
</dbReference>
<evidence type="ECO:0000313" key="1">
    <source>
        <dbReference type="EMBL" id="OAB33495.1"/>
    </source>
</evidence>